<dbReference type="EMBL" id="HBIC01046911">
    <property type="protein sequence ID" value="CAE0295102.1"/>
    <property type="molecule type" value="Transcribed_RNA"/>
</dbReference>
<reference evidence="3" key="1">
    <citation type="submission" date="2021-01" db="EMBL/GenBank/DDBJ databases">
        <authorList>
            <person name="Corre E."/>
            <person name="Pelletier E."/>
            <person name="Niang G."/>
            <person name="Scheremetjew M."/>
            <person name="Finn R."/>
            <person name="Kale V."/>
            <person name="Holt S."/>
            <person name="Cochrane G."/>
            <person name="Meng A."/>
            <person name="Brown T."/>
            <person name="Cohen L."/>
        </authorList>
    </citation>
    <scope>NUCLEOTIDE SEQUENCE</scope>
    <source>
        <strain evidence="3">CCAP 955/1</strain>
    </source>
</reference>
<feature type="region of interest" description="Disordered" evidence="1">
    <location>
        <begin position="301"/>
        <end position="335"/>
    </location>
</feature>
<feature type="transmembrane region" description="Helical" evidence="2">
    <location>
        <begin position="34"/>
        <end position="54"/>
    </location>
</feature>
<evidence type="ECO:0000256" key="2">
    <source>
        <dbReference type="SAM" id="Phobius"/>
    </source>
</evidence>
<feature type="transmembrane region" description="Helical" evidence="2">
    <location>
        <begin position="213"/>
        <end position="231"/>
    </location>
</feature>
<feature type="transmembrane region" description="Helical" evidence="2">
    <location>
        <begin position="237"/>
        <end position="257"/>
    </location>
</feature>
<dbReference type="PANTHER" id="PTHR37314:SF4">
    <property type="entry name" value="UPF0700 TRANSMEMBRANE PROTEIN YOAK"/>
    <property type="match status" value="1"/>
</dbReference>
<feature type="compositionally biased region" description="Basic and acidic residues" evidence="1">
    <location>
        <begin position="320"/>
        <end position="329"/>
    </location>
</feature>
<gene>
    <name evidence="3" type="ORF">SELO1098_LOCUS23954</name>
</gene>
<keyword evidence="2" id="KW-1133">Transmembrane helix</keyword>
<accession>A0A7S3MC31</accession>
<evidence type="ECO:0000256" key="1">
    <source>
        <dbReference type="SAM" id="MobiDB-lite"/>
    </source>
</evidence>
<organism evidence="3">
    <name type="scientific">Spumella elongata</name>
    <dbReference type="NCBI Taxonomy" id="89044"/>
    <lineage>
        <taxon>Eukaryota</taxon>
        <taxon>Sar</taxon>
        <taxon>Stramenopiles</taxon>
        <taxon>Ochrophyta</taxon>
        <taxon>Chrysophyceae</taxon>
        <taxon>Chromulinales</taxon>
        <taxon>Chromulinaceae</taxon>
        <taxon>Spumella</taxon>
    </lineage>
</organism>
<feature type="transmembrane region" description="Helical" evidence="2">
    <location>
        <begin position="95"/>
        <end position="119"/>
    </location>
</feature>
<keyword evidence="2" id="KW-0812">Transmembrane</keyword>
<dbReference type="Pfam" id="PF06912">
    <property type="entry name" value="DUF1275"/>
    <property type="match status" value="1"/>
</dbReference>
<proteinExistence type="predicted"/>
<name>A0A7S3MC31_9STRA</name>
<protein>
    <submittedName>
        <fullName evidence="3">Uncharacterized protein</fullName>
    </submittedName>
</protein>
<keyword evidence="2" id="KW-0472">Membrane</keyword>
<feature type="transmembrane region" description="Helical" evidence="2">
    <location>
        <begin position="66"/>
        <end position="83"/>
    </location>
</feature>
<sequence length="405" mass="45032">MTDIEPPLFYGITNHQAISCLCFVGGFIDAAGYIMLYGLFTSSITGNIITAVVPLYDDSPGVLPRFWIWVFIWFGAFTNTMISMKLRFATLLDKWTVGIIMFGMEVIGLFFAMLVGAVLHYPRLSSWQVTVAASFTAFAMGLQNGAAMVMIPNCPPTTAMTGNTVRFGIYGAEAFNFYIASRGYVALYPAKAGKPKHYEKTMAKYSAELATKFQLFCSCLGPFFAGALVGVPCANWLDFWSFFIPMIVILYVCWTMYKARQIARAANPHLYDGSIIEEHVTTESPMAGLHAAENGHGVELSAVDDGHHHHHKQGGRSRASTRDSHDGKLKPRSRANTRTVYMADDYLDIEGEEVEDDEDDNISVDDSKYALFVDDQSVAGELRNSTVRRSSVSQMDYVEEEEEEE</sequence>
<dbReference type="PANTHER" id="PTHR37314">
    <property type="entry name" value="SLR0142 PROTEIN"/>
    <property type="match status" value="1"/>
</dbReference>
<feature type="transmembrane region" description="Helical" evidence="2">
    <location>
        <begin position="125"/>
        <end position="142"/>
    </location>
</feature>
<dbReference type="InterPro" id="IPR010699">
    <property type="entry name" value="DUF1275"/>
</dbReference>
<evidence type="ECO:0000313" key="3">
    <source>
        <dbReference type="EMBL" id="CAE0295102.1"/>
    </source>
</evidence>
<dbReference type="AlphaFoldDB" id="A0A7S3MC31"/>